<reference evidence="3 4" key="1">
    <citation type="submission" date="2014-04" db="EMBL/GenBank/DDBJ databases">
        <authorList>
            <consortium name="International Citrus Genome Consortium"/>
            <person name="Gmitter F."/>
            <person name="Chen C."/>
            <person name="Farmerie W."/>
            <person name="Harkins T."/>
            <person name="Desany B."/>
            <person name="Mohiuddin M."/>
            <person name="Kodira C."/>
            <person name="Borodovsky M."/>
            <person name="Lomsadze A."/>
            <person name="Burns P."/>
            <person name="Jenkins J."/>
            <person name="Prochnik S."/>
            <person name="Shu S."/>
            <person name="Chapman J."/>
            <person name="Pitluck S."/>
            <person name="Schmutz J."/>
            <person name="Rokhsar D."/>
        </authorList>
    </citation>
    <scope>NUCLEOTIDE SEQUENCE</scope>
</reference>
<dbReference type="PANTHER" id="PTHR47016">
    <property type="entry name" value="ATP-DEPENDENT CLP PROTEASE ATP-BINDING SUBUNIT CLPT1, CHLOROPLASTIC"/>
    <property type="match status" value="1"/>
</dbReference>
<accession>A0A067FJX7</accession>
<dbReference type="SUPFAM" id="SSF81923">
    <property type="entry name" value="Double Clp-N motif"/>
    <property type="match status" value="1"/>
</dbReference>
<dbReference type="eggNOG" id="ENOG502RY68">
    <property type="taxonomic scope" value="Eukaryota"/>
</dbReference>
<dbReference type="InterPro" id="IPR004176">
    <property type="entry name" value="Clp_R_N"/>
</dbReference>
<dbReference type="PANTHER" id="PTHR47016:SF2">
    <property type="entry name" value="ATP-DEPENDENT CLP PROTEASE ATP-BINDING SUBUNIT CLPT2, CHLOROPLASTIC"/>
    <property type="match status" value="1"/>
</dbReference>
<sequence>MGELEARKLKHPTTGTEAILMGILVEGTSLAAKFLWANGVTLFKVRDESVKIVGKGDFFFFSPEHPPLTEDAQRVIDWAVDHKLKSGNSGEVTASDLLLGIWSETDSPGHKILAALGFSDEKAKELESLSSEPGSVDD</sequence>
<keyword evidence="1" id="KW-0677">Repeat</keyword>
<evidence type="ECO:0000313" key="4">
    <source>
        <dbReference type="Proteomes" id="UP000027120"/>
    </source>
</evidence>
<dbReference type="Gene3D" id="1.10.1780.10">
    <property type="entry name" value="Clp, N-terminal domain"/>
    <property type="match status" value="1"/>
</dbReference>
<evidence type="ECO:0000313" key="3">
    <source>
        <dbReference type="EMBL" id="KDO63722.1"/>
    </source>
</evidence>
<organism evidence="3 4">
    <name type="scientific">Citrus sinensis</name>
    <name type="common">Sweet orange</name>
    <name type="synonym">Citrus aurantium var. sinensis</name>
    <dbReference type="NCBI Taxonomy" id="2711"/>
    <lineage>
        <taxon>Eukaryota</taxon>
        <taxon>Viridiplantae</taxon>
        <taxon>Streptophyta</taxon>
        <taxon>Embryophyta</taxon>
        <taxon>Tracheophyta</taxon>
        <taxon>Spermatophyta</taxon>
        <taxon>Magnoliopsida</taxon>
        <taxon>eudicotyledons</taxon>
        <taxon>Gunneridae</taxon>
        <taxon>Pentapetalae</taxon>
        <taxon>rosids</taxon>
        <taxon>malvids</taxon>
        <taxon>Sapindales</taxon>
        <taxon>Rutaceae</taxon>
        <taxon>Aurantioideae</taxon>
        <taxon>Citrus</taxon>
    </lineage>
</organism>
<dbReference type="Pfam" id="PF02861">
    <property type="entry name" value="Clp_N"/>
    <property type="match status" value="1"/>
</dbReference>
<feature type="domain" description="Clp R" evidence="2">
    <location>
        <begin position="1"/>
        <end position="134"/>
    </location>
</feature>
<dbReference type="Proteomes" id="UP000027120">
    <property type="component" value="Unassembled WGS sequence"/>
</dbReference>
<dbReference type="EMBL" id="KK784912">
    <property type="protein sequence ID" value="KDO63722.1"/>
    <property type="molecule type" value="Genomic_DNA"/>
</dbReference>
<name>A0A067FJX7_CITSI</name>
<dbReference type="PaxDb" id="2711-XP_006477311.1"/>
<evidence type="ECO:0000256" key="1">
    <source>
        <dbReference type="PROSITE-ProRule" id="PRU01251"/>
    </source>
</evidence>
<dbReference type="SMR" id="A0A067FJX7"/>
<dbReference type="PROSITE" id="PS51903">
    <property type="entry name" value="CLP_R"/>
    <property type="match status" value="1"/>
</dbReference>
<keyword evidence="4" id="KW-1185">Reference proteome</keyword>
<dbReference type="InterPro" id="IPR044217">
    <property type="entry name" value="CLPT1/2"/>
</dbReference>
<proteinExistence type="predicted"/>
<dbReference type="STRING" id="2711.A0A067FJX7"/>
<evidence type="ECO:0000259" key="2">
    <source>
        <dbReference type="PROSITE" id="PS51903"/>
    </source>
</evidence>
<gene>
    <name evidence="3" type="ORF">CISIN_1g032554mg</name>
</gene>
<dbReference type="AlphaFoldDB" id="A0A067FJX7"/>
<dbReference type="InterPro" id="IPR036628">
    <property type="entry name" value="Clp_N_dom_sf"/>
</dbReference>
<protein>
    <recommendedName>
        <fullName evidence="2">Clp R domain-containing protein</fullName>
    </recommendedName>
</protein>